<dbReference type="GO" id="GO:0009231">
    <property type="term" value="P:riboflavin biosynthetic process"/>
    <property type="evidence" value="ECO:0007669"/>
    <property type="project" value="UniProtKB-UniPathway"/>
</dbReference>
<evidence type="ECO:0000256" key="3">
    <source>
        <dbReference type="ARBA" id="ARBA00022723"/>
    </source>
</evidence>
<dbReference type="Pfam" id="PF00926">
    <property type="entry name" value="DHBP_synthase"/>
    <property type="match status" value="1"/>
</dbReference>
<dbReference type="NCBIfam" id="TIGR00506">
    <property type="entry name" value="ribB"/>
    <property type="match status" value="1"/>
</dbReference>
<organism evidence="5 6">
    <name type="scientific">Ophiostoma piceae (strain UAMH 11346)</name>
    <name type="common">Sap stain fungus</name>
    <dbReference type="NCBI Taxonomy" id="1262450"/>
    <lineage>
        <taxon>Eukaryota</taxon>
        <taxon>Fungi</taxon>
        <taxon>Dikarya</taxon>
        <taxon>Ascomycota</taxon>
        <taxon>Pezizomycotina</taxon>
        <taxon>Sordariomycetes</taxon>
        <taxon>Sordariomycetidae</taxon>
        <taxon>Ophiostomatales</taxon>
        <taxon>Ophiostomataceae</taxon>
        <taxon>Ophiostoma</taxon>
    </lineage>
</organism>
<dbReference type="EC" id="4.1.99.12" evidence="4"/>
<comment type="subunit">
    <text evidence="4">Homodimer.</text>
</comment>
<protein>
    <recommendedName>
        <fullName evidence="4">3,4-dihydroxy-2-butanone 4-phosphate synthase</fullName>
        <shortName evidence="4">DHBP synthase</shortName>
        <ecNumber evidence="4">4.1.99.12</ecNumber>
    </recommendedName>
</protein>
<dbReference type="AlphaFoldDB" id="S3CA24"/>
<comment type="cofactor">
    <cofactor evidence="4">
        <name>Mg(2+)</name>
        <dbReference type="ChEBI" id="CHEBI:18420"/>
    </cofactor>
    <cofactor evidence="4">
        <name>Mn(2+)</name>
        <dbReference type="ChEBI" id="CHEBI:29035"/>
    </cofactor>
    <text evidence="4">Binds 2 divalent metal cations per subunit. Magnesium or manganese.</text>
</comment>
<dbReference type="Gene3D" id="3.90.870.10">
    <property type="entry name" value="DHBP synthase"/>
    <property type="match status" value="1"/>
</dbReference>
<dbReference type="GO" id="GO:0005758">
    <property type="term" value="C:mitochondrial intermembrane space"/>
    <property type="evidence" value="ECO:0007669"/>
    <property type="project" value="TreeGrafter"/>
</dbReference>
<dbReference type="STRING" id="1262450.S3CA24"/>
<dbReference type="InterPro" id="IPR017945">
    <property type="entry name" value="DHBP_synth_RibB-like_a/b_dom"/>
</dbReference>
<keyword evidence="4" id="KW-0456">Lyase</keyword>
<evidence type="ECO:0000313" key="6">
    <source>
        <dbReference type="Proteomes" id="UP000016923"/>
    </source>
</evidence>
<dbReference type="PANTHER" id="PTHR21327:SF18">
    <property type="entry name" value="3,4-DIHYDROXY-2-BUTANONE 4-PHOSPHATE SYNTHASE"/>
    <property type="match status" value="1"/>
</dbReference>
<dbReference type="SUPFAM" id="SSF55821">
    <property type="entry name" value="YrdC/RibB"/>
    <property type="match status" value="1"/>
</dbReference>
<gene>
    <name evidence="5" type="ORF">F503_05474</name>
</gene>
<comment type="pathway">
    <text evidence="1 4">Cofactor biosynthesis; riboflavin biosynthesis; 2-hydroxy-3-oxobutyl phosphate from D-ribulose 5-phosphate: step 1/1.</text>
</comment>
<evidence type="ECO:0000313" key="5">
    <source>
        <dbReference type="EMBL" id="EPE10379.1"/>
    </source>
</evidence>
<dbReference type="PANTHER" id="PTHR21327">
    <property type="entry name" value="GTP CYCLOHYDROLASE II-RELATED"/>
    <property type="match status" value="1"/>
</dbReference>
<keyword evidence="6" id="KW-1185">Reference proteome</keyword>
<comment type="function">
    <text evidence="4">Catalyzes the conversion of D-ribulose 5-phosphate to formate and 3,4-dihydroxy-2-butanone 4-phosphate.</text>
</comment>
<dbReference type="OrthoDB" id="60371at2759"/>
<keyword evidence="4" id="KW-0464">Manganese</keyword>
<dbReference type="eggNOG" id="KOG1284">
    <property type="taxonomic scope" value="Eukaryota"/>
</dbReference>
<dbReference type="OMA" id="DAGGLIC"/>
<keyword evidence="3 4" id="KW-0479">Metal-binding</keyword>
<keyword evidence="2 4" id="KW-0686">Riboflavin biosynthesis</keyword>
<comment type="similarity">
    <text evidence="4">Belongs to the DHBP synthase family.</text>
</comment>
<dbReference type="GO" id="GO:0005829">
    <property type="term" value="C:cytosol"/>
    <property type="evidence" value="ECO:0007669"/>
    <property type="project" value="TreeGrafter"/>
</dbReference>
<dbReference type="EMBL" id="KE148146">
    <property type="protein sequence ID" value="EPE10379.1"/>
    <property type="molecule type" value="Genomic_DNA"/>
</dbReference>
<dbReference type="GO" id="GO:0008686">
    <property type="term" value="F:3,4-dihydroxy-2-butanone-4-phosphate synthase activity"/>
    <property type="evidence" value="ECO:0007669"/>
    <property type="project" value="UniProtKB-EC"/>
</dbReference>
<proteinExistence type="inferred from homology"/>
<dbReference type="HOGENOM" id="CLU_020273_3_1_1"/>
<evidence type="ECO:0000256" key="2">
    <source>
        <dbReference type="ARBA" id="ARBA00022619"/>
    </source>
</evidence>
<dbReference type="Proteomes" id="UP000016923">
    <property type="component" value="Unassembled WGS sequence"/>
</dbReference>
<sequence length="259" mass="27486">MPSPVAEPLTGFNSIPETIEAFRNGEFVVVMDDPGRENEGDLIIAAEDITTEQMAFLVRHSSGIICAPILPTRADRLALPPMVATNEDPRGTAYTLTIDAADSIVTTGISAHDRALTCRRLAQDDAELEAVVAATAKETQSASSAPATAVAAFRRPGHVLPLRARPGGVRERCGHTEAAVDLCRLAGKRRVGVISELVDDGEPVPGKAIHNNSGMLRGDGCVAFAHKWGLKVCTISDMVAYLEKTHPSSEFPGPQVDEA</sequence>
<name>S3CA24_OPHP1</name>
<dbReference type="InterPro" id="IPR000422">
    <property type="entry name" value="DHBP_synthase_RibB"/>
</dbReference>
<dbReference type="GO" id="GO:0046872">
    <property type="term" value="F:metal ion binding"/>
    <property type="evidence" value="ECO:0007669"/>
    <property type="project" value="UniProtKB-KW"/>
</dbReference>
<accession>S3CA24</accession>
<dbReference type="VEuPathDB" id="FungiDB:F503_05474"/>
<reference evidence="5 6" key="1">
    <citation type="journal article" date="2013" name="BMC Genomics">
        <title>The genome and transcriptome of the pine saprophyte Ophiostoma piceae, and a comparison with the bark beetle-associated pine pathogen Grosmannia clavigera.</title>
        <authorList>
            <person name="Haridas S."/>
            <person name="Wang Y."/>
            <person name="Lim L."/>
            <person name="Massoumi Alamouti S."/>
            <person name="Jackman S."/>
            <person name="Docking R."/>
            <person name="Robertson G."/>
            <person name="Birol I."/>
            <person name="Bohlmann J."/>
            <person name="Breuil C."/>
        </authorList>
    </citation>
    <scope>NUCLEOTIDE SEQUENCE [LARGE SCALE GENOMIC DNA]</scope>
    <source>
        <strain evidence="5 6">UAMH 11346</strain>
    </source>
</reference>
<dbReference type="UniPathway" id="UPA00275">
    <property type="reaction ID" value="UER00399"/>
</dbReference>
<comment type="catalytic activity">
    <reaction evidence="4">
        <text>D-ribulose 5-phosphate = (2S)-2-hydroxy-3-oxobutyl phosphate + formate + H(+)</text>
        <dbReference type="Rhea" id="RHEA:18457"/>
        <dbReference type="ChEBI" id="CHEBI:15378"/>
        <dbReference type="ChEBI" id="CHEBI:15740"/>
        <dbReference type="ChEBI" id="CHEBI:58121"/>
        <dbReference type="ChEBI" id="CHEBI:58830"/>
        <dbReference type="EC" id="4.1.99.12"/>
    </reaction>
</comment>
<keyword evidence="4" id="KW-0460">Magnesium</keyword>
<evidence type="ECO:0000256" key="1">
    <source>
        <dbReference type="ARBA" id="ARBA00004904"/>
    </source>
</evidence>
<evidence type="ECO:0000256" key="4">
    <source>
        <dbReference type="RuleBase" id="RU003843"/>
    </source>
</evidence>